<dbReference type="AlphaFoldDB" id="A0A0S2KH03"/>
<name>A0A0S2KH03_9GAMM</name>
<accession>A0A0S2KH03</accession>
<dbReference type="EMBL" id="CP013189">
    <property type="protein sequence ID" value="ALO47623.1"/>
    <property type="molecule type" value="Genomic_DNA"/>
</dbReference>
<sequence>MTINSQQDIDGILRVGRVVTIVRDTMLDALEPVDIVTRGAPIVATCSVAA</sequence>
<reference evidence="1 2" key="1">
    <citation type="submission" date="2015-11" db="EMBL/GenBank/DDBJ databases">
        <authorList>
            <person name="Zhang Y."/>
            <person name="Guo Z."/>
        </authorList>
    </citation>
    <scope>NUCLEOTIDE SEQUENCE [LARGE SCALE GENOMIC DNA]</scope>
    <source>
        <strain evidence="1 2">KCTC 32221</strain>
    </source>
</reference>
<keyword evidence="2" id="KW-1185">Reference proteome</keyword>
<dbReference type="Proteomes" id="UP000065641">
    <property type="component" value="Chromosome"/>
</dbReference>
<proteinExistence type="predicted"/>
<organism evidence="1 2">
    <name type="scientific">Pseudohongiella spirulinae</name>
    <dbReference type="NCBI Taxonomy" id="1249552"/>
    <lineage>
        <taxon>Bacteria</taxon>
        <taxon>Pseudomonadati</taxon>
        <taxon>Pseudomonadota</taxon>
        <taxon>Gammaproteobacteria</taxon>
        <taxon>Pseudomonadales</taxon>
        <taxon>Pseudohongiellaceae</taxon>
        <taxon>Pseudohongiella</taxon>
    </lineage>
</organism>
<gene>
    <name evidence="1" type="ORF">PS2015_2998</name>
</gene>
<dbReference type="STRING" id="1249552.PS2015_2998"/>
<protein>
    <submittedName>
        <fullName evidence="1">Uncharacterized protein</fullName>
    </submittedName>
</protein>
<evidence type="ECO:0000313" key="1">
    <source>
        <dbReference type="EMBL" id="ALO47623.1"/>
    </source>
</evidence>
<dbReference type="RefSeq" id="WP_211271212.1">
    <property type="nucleotide sequence ID" value="NZ_CP013189.1"/>
</dbReference>
<evidence type="ECO:0000313" key="2">
    <source>
        <dbReference type="Proteomes" id="UP000065641"/>
    </source>
</evidence>
<dbReference type="KEGG" id="pspi:PS2015_2998"/>